<dbReference type="EMBL" id="BAAAUG010000141">
    <property type="protein sequence ID" value="GAA3134971.1"/>
    <property type="molecule type" value="Genomic_DNA"/>
</dbReference>
<evidence type="ECO:0008006" key="4">
    <source>
        <dbReference type="Google" id="ProtNLM"/>
    </source>
</evidence>
<sequence length="67" mass="6634">MVTLAARLNASLADSAEALHAATEGFSLALTIAAALLVLGAVLIATLLGSHRSGSAADARETPAQYG</sequence>
<evidence type="ECO:0000313" key="2">
    <source>
        <dbReference type="EMBL" id="GAA3134971.1"/>
    </source>
</evidence>
<dbReference type="Proteomes" id="UP001501637">
    <property type="component" value="Unassembled WGS sequence"/>
</dbReference>
<keyword evidence="3" id="KW-1185">Reference proteome</keyword>
<name>A0ABP6N3S6_9ACTN</name>
<protein>
    <recommendedName>
        <fullName evidence="4">MFS transporter</fullName>
    </recommendedName>
</protein>
<proteinExistence type="predicted"/>
<evidence type="ECO:0000256" key="1">
    <source>
        <dbReference type="SAM" id="Phobius"/>
    </source>
</evidence>
<comment type="caution">
    <text evidence="2">The sequence shown here is derived from an EMBL/GenBank/DDBJ whole genome shotgun (WGS) entry which is preliminary data.</text>
</comment>
<keyword evidence="1" id="KW-0472">Membrane</keyword>
<keyword evidence="1" id="KW-1133">Transmembrane helix</keyword>
<accession>A0ABP6N3S6</accession>
<reference evidence="3" key="1">
    <citation type="journal article" date="2019" name="Int. J. Syst. Evol. Microbiol.">
        <title>The Global Catalogue of Microorganisms (GCM) 10K type strain sequencing project: providing services to taxonomists for standard genome sequencing and annotation.</title>
        <authorList>
            <consortium name="The Broad Institute Genomics Platform"/>
            <consortium name="The Broad Institute Genome Sequencing Center for Infectious Disease"/>
            <person name="Wu L."/>
            <person name="Ma J."/>
        </authorList>
    </citation>
    <scope>NUCLEOTIDE SEQUENCE [LARGE SCALE GENOMIC DNA]</scope>
    <source>
        <strain evidence="3">JCM 9092</strain>
    </source>
</reference>
<organism evidence="2 3">
    <name type="scientific">Streptomyces rectiviolaceus</name>
    <dbReference type="NCBI Taxonomy" id="332591"/>
    <lineage>
        <taxon>Bacteria</taxon>
        <taxon>Bacillati</taxon>
        <taxon>Actinomycetota</taxon>
        <taxon>Actinomycetes</taxon>
        <taxon>Kitasatosporales</taxon>
        <taxon>Streptomycetaceae</taxon>
        <taxon>Streptomyces</taxon>
    </lineage>
</organism>
<gene>
    <name evidence="2" type="ORF">GCM10010449_64490</name>
</gene>
<feature type="transmembrane region" description="Helical" evidence="1">
    <location>
        <begin position="28"/>
        <end position="48"/>
    </location>
</feature>
<dbReference type="RefSeq" id="WP_344526967.1">
    <property type="nucleotide sequence ID" value="NZ_BAAAUG010000141.1"/>
</dbReference>
<evidence type="ECO:0000313" key="3">
    <source>
        <dbReference type="Proteomes" id="UP001501637"/>
    </source>
</evidence>
<keyword evidence="1" id="KW-0812">Transmembrane</keyword>